<dbReference type="InterPro" id="IPR000835">
    <property type="entry name" value="HTH_MarR-typ"/>
</dbReference>
<dbReference type="InterPro" id="IPR039422">
    <property type="entry name" value="MarR/SlyA-like"/>
</dbReference>
<dbReference type="InterPro" id="IPR036390">
    <property type="entry name" value="WH_DNA-bd_sf"/>
</dbReference>
<dbReference type="STRING" id="1300344.I598_1582"/>
<dbReference type="PROSITE" id="PS50995">
    <property type="entry name" value="HTH_MARR_2"/>
    <property type="match status" value="1"/>
</dbReference>
<dbReference type="SUPFAM" id="SSF46785">
    <property type="entry name" value="Winged helix' DNA-binding domain"/>
    <property type="match status" value="1"/>
</dbReference>
<protein>
    <submittedName>
        <fullName evidence="2">MarR family protein</fullName>
    </submittedName>
</protein>
<dbReference type="InterPro" id="IPR036388">
    <property type="entry name" value="WH-like_DNA-bd_sf"/>
</dbReference>
<reference evidence="2 3" key="1">
    <citation type="submission" date="2016-01" db="EMBL/GenBank/DDBJ databases">
        <title>Complete genome sequence of a soil Actinobacterium, Isoptericola dokdonensis DS-3.</title>
        <authorList>
            <person name="Kwon S.-K."/>
            <person name="Kim J.F."/>
        </authorList>
    </citation>
    <scope>NUCLEOTIDE SEQUENCE [LARGE SCALE GENOMIC DNA]</scope>
    <source>
        <strain evidence="2 3">DS-3</strain>
    </source>
</reference>
<name>A0A161I1I4_9MICO</name>
<feature type="domain" description="HTH marR-type" evidence="1">
    <location>
        <begin position="16"/>
        <end position="134"/>
    </location>
</feature>
<organism evidence="2 3">
    <name type="scientific">Isoptericola dokdonensis DS-3</name>
    <dbReference type="NCBI Taxonomy" id="1300344"/>
    <lineage>
        <taxon>Bacteria</taxon>
        <taxon>Bacillati</taxon>
        <taxon>Actinomycetota</taxon>
        <taxon>Actinomycetes</taxon>
        <taxon>Micrococcales</taxon>
        <taxon>Promicromonosporaceae</taxon>
        <taxon>Isoptericola</taxon>
    </lineage>
</organism>
<evidence type="ECO:0000313" key="3">
    <source>
        <dbReference type="Proteomes" id="UP000076794"/>
    </source>
</evidence>
<dbReference type="Gene3D" id="1.10.10.10">
    <property type="entry name" value="Winged helix-like DNA-binding domain superfamily/Winged helix DNA-binding domain"/>
    <property type="match status" value="1"/>
</dbReference>
<evidence type="ECO:0000313" key="2">
    <source>
        <dbReference type="EMBL" id="ANC31135.1"/>
    </source>
</evidence>
<dbReference type="Pfam" id="PF12802">
    <property type="entry name" value="MarR_2"/>
    <property type="match status" value="1"/>
</dbReference>
<dbReference type="GO" id="GO:0006950">
    <property type="term" value="P:response to stress"/>
    <property type="evidence" value="ECO:0007669"/>
    <property type="project" value="TreeGrafter"/>
</dbReference>
<proteinExistence type="predicted"/>
<dbReference type="EMBL" id="CP014209">
    <property type="protein sequence ID" value="ANC31135.1"/>
    <property type="molecule type" value="Genomic_DNA"/>
</dbReference>
<sequence>MVTRSTSEHDVSGAVAVAMLRETVLAARRATRDAAAVLAREGATLDEWMILDVLGDEDGPTMSQLRESLLVDKATLGRRVDGLVTRALVYREVDGVDRRVIRVHLSSRGRDVLARLTARLAAQHEHPDAPDGDQ</sequence>
<evidence type="ECO:0000259" key="1">
    <source>
        <dbReference type="PROSITE" id="PS50995"/>
    </source>
</evidence>
<dbReference type="AlphaFoldDB" id="A0A161I1I4"/>
<dbReference type="PANTHER" id="PTHR33164:SF43">
    <property type="entry name" value="HTH-TYPE TRANSCRIPTIONAL REPRESSOR YETL"/>
    <property type="match status" value="1"/>
</dbReference>
<keyword evidence="3" id="KW-1185">Reference proteome</keyword>
<dbReference type="Proteomes" id="UP000076794">
    <property type="component" value="Chromosome"/>
</dbReference>
<dbReference type="SMART" id="SM00347">
    <property type="entry name" value="HTH_MARR"/>
    <property type="match status" value="1"/>
</dbReference>
<accession>A0A161I1I4</accession>
<dbReference type="RefSeq" id="WP_068202487.1">
    <property type="nucleotide sequence ID" value="NZ_CP014209.1"/>
</dbReference>
<dbReference type="OrthoDB" id="4629660at2"/>
<dbReference type="GO" id="GO:0003700">
    <property type="term" value="F:DNA-binding transcription factor activity"/>
    <property type="evidence" value="ECO:0007669"/>
    <property type="project" value="InterPro"/>
</dbReference>
<gene>
    <name evidence="2" type="ORF">I598_1582</name>
</gene>
<dbReference type="KEGG" id="ido:I598_1582"/>
<dbReference type="PANTHER" id="PTHR33164">
    <property type="entry name" value="TRANSCRIPTIONAL REGULATOR, MARR FAMILY"/>
    <property type="match status" value="1"/>
</dbReference>